<feature type="transmembrane region" description="Helical" evidence="1">
    <location>
        <begin position="128"/>
        <end position="146"/>
    </location>
</feature>
<feature type="transmembrane region" description="Helical" evidence="1">
    <location>
        <begin position="257"/>
        <end position="276"/>
    </location>
</feature>
<evidence type="ECO:0000256" key="1">
    <source>
        <dbReference type="SAM" id="Phobius"/>
    </source>
</evidence>
<feature type="transmembrane region" description="Helical" evidence="1">
    <location>
        <begin position="162"/>
        <end position="181"/>
    </location>
</feature>
<accession>G0U0I4</accession>
<reference evidence="2" key="1">
    <citation type="journal article" date="2012" name="Proc. Natl. Acad. Sci. U.S.A.">
        <title>Antigenic diversity is generated by distinct evolutionary mechanisms in African trypanosome species.</title>
        <authorList>
            <person name="Jackson A.P."/>
            <person name="Berry A."/>
            <person name="Aslett M."/>
            <person name="Allison H.C."/>
            <person name="Burton P."/>
            <person name="Vavrova-Anderson J."/>
            <person name="Brown R."/>
            <person name="Browne H."/>
            <person name="Corton N."/>
            <person name="Hauser H."/>
            <person name="Gamble J."/>
            <person name="Gilderthorp R."/>
            <person name="Marcello L."/>
            <person name="McQuillan J."/>
            <person name="Otto T.D."/>
            <person name="Quail M.A."/>
            <person name="Sanders M.J."/>
            <person name="van Tonder A."/>
            <person name="Ginger M.L."/>
            <person name="Field M.C."/>
            <person name="Barry J.D."/>
            <person name="Hertz-Fowler C."/>
            <person name="Berriman M."/>
        </authorList>
    </citation>
    <scope>NUCLEOTIDE SEQUENCE</scope>
    <source>
        <strain evidence="2">Y486</strain>
    </source>
</reference>
<feature type="transmembrane region" description="Helical" evidence="1">
    <location>
        <begin position="9"/>
        <end position="28"/>
    </location>
</feature>
<gene>
    <name evidence="2" type="ORF">TVY486_0801920</name>
</gene>
<sequence>MKWPSRRQVGYVCTVALVVLLGVVFLRYPGVGSSVFTRLSMNIRKTLQLARNANRFVGDVVPLEVQPHLKQFLAGATSVALFGHGIRIVPGVADIISVDASKNTTLAAARERERKMTTLIMAQPVEKLFYAVGGIVANILLVRLLVQPRWSPGFSMGHHRKYHPFVTHIGWLLLVVSIAIPNGLVDMGLLIALFARLSMSTFGPALIIGKLAQPYVVAALCYTPLTQYARLLNPYFASVLFEGVSGSVGDGEPYVGVLMWVSAVAAVHLFSARLIYPVYLRHATSPELMPEQEDATR</sequence>
<proteinExistence type="predicted"/>
<keyword evidence="1" id="KW-0812">Transmembrane</keyword>
<evidence type="ECO:0000313" key="2">
    <source>
        <dbReference type="EMBL" id="CCC49583.1"/>
    </source>
</evidence>
<organism evidence="2">
    <name type="scientific">Trypanosoma vivax (strain Y486)</name>
    <dbReference type="NCBI Taxonomy" id="1055687"/>
    <lineage>
        <taxon>Eukaryota</taxon>
        <taxon>Discoba</taxon>
        <taxon>Euglenozoa</taxon>
        <taxon>Kinetoplastea</taxon>
        <taxon>Metakinetoplastina</taxon>
        <taxon>Trypanosomatida</taxon>
        <taxon>Trypanosomatidae</taxon>
        <taxon>Trypanosoma</taxon>
        <taxon>Duttonella</taxon>
    </lineage>
</organism>
<keyword evidence="1" id="KW-1133">Transmembrane helix</keyword>
<dbReference type="EMBL" id="HE573024">
    <property type="protein sequence ID" value="CCC49583.1"/>
    <property type="molecule type" value="Genomic_DNA"/>
</dbReference>
<dbReference type="AlphaFoldDB" id="G0U0I4"/>
<keyword evidence="1" id="KW-0472">Membrane</keyword>
<protein>
    <submittedName>
        <fullName evidence="2">Uncharacterized protein</fullName>
    </submittedName>
</protein>
<dbReference type="OMA" id="THAGWAL"/>
<dbReference type="VEuPathDB" id="TriTrypDB:TvY486_0801920"/>
<name>G0U0I4_TRYVY</name>